<name>A0A401PSK5_SCYTO</name>
<dbReference type="GO" id="GO:0007204">
    <property type="term" value="P:positive regulation of cytosolic calcium ion concentration"/>
    <property type="evidence" value="ECO:0007669"/>
    <property type="project" value="TreeGrafter"/>
</dbReference>
<dbReference type="PRINTS" id="PR00237">
    <property type="entry name" value="GPCRRHODOPSN"/>
</dbReference>
<dbReference type="InterPro" id="IPR000370">
    <property type="entry name" value="Prostglndn_IP_rcpt"/>
</dbReference>
<dbReference type="PANTHER" id="PTHR11866">
    <property type="entry name" value="G-PROTEIN COUPLED RECEPTOR FAMILY 1 MEMBER"/>
    <property type="match status" value="1"/>
</dbReference>
<proteinExistence type="inferred from homology"/>
<dbReference type="GO" id="GO:0006954">
    <property type="term" value="P:inflammatory response"/>
    <property type="evidence" value="ECO:0007669"/>
    <property type="project" value="TreeGrafter"/>
</dbReference>
<feature type="transmembrane region" description="Helical" evidence="11">
    <location>
        <begin position="149"/>
        <end position="170"/>
    </location>
</feature>
<dbReference type="SUPFAM" id="SSF81321">
    <property type="entry name" value="Family A G protein-coupled receptor-like"/>
    <property type="match status" value="1"/>
</dbReference>
<evidence type="ECO:0000256" key="5">
    <source>
        <dbReference type="ARBA" id="ARBA00023040"/>
    </source>
</evidence>
<dbReference type="GO" id="GO:0007189">
    <property type="term" value="P:adenylate cyclase-activating G protein-coupled receptor signaling pathway"/>
    <property type="evidence" value="ECO:0007669"/>
    <property type="project" value="TreeGrafter"/>
</dbReference>
<comment type="subcellular location">
    <subcellularLocation>
        <location evidence="1">Cell membrane</location>
        <topology evidence="1">Multi-pass membrane protein</topology>
    </subcellularLocation>
</comment>
<evidence type="ECO:0000256" key="10">
    <source>
        <dbReference type="RuleBase" id="RU000688"/>
    </source>
</evidence>
<dbReference type="EMBL" id="BFAA01016494">
    <property type="protein sequence ID" value="GCB76087.1"/>
    <property type="molecule type" value="Genomic_DNA"/>
</dbReference>
<dbReference type="InterPro" id="IPR017452">
    <property type="entry name" value="GPCR_Rhodpsn_7TM"/>
</dbReference>
<dbReference type="OrthoDB" id="5959154at2759"/>
<evidence type="ECO:0000256" key="3">
    <source>
        <dbReference type="ARBA" id="ARBA00022692"/>
    </source>
</evidence>
<evidence type="ECO:0000313" key="14">
    <source>
        <dbReference type="Proteomes" id="UP000288216"/>
    </source>
</evidence>
<dbReference type="Pfam" id="PF00001">
    <property type="entry name" value="7tm_1"/>
    <property type="match status" value="1"/>
</dbReference>
<keyword evidence="14" id="KW-1185">Reference proteome</keyword>
<dbReference type="STRING" id="75743.A0A401PSK5"/>
<keyword evidence="7 10" id="KW-0675">Receptor</keyword>
<dbReference type="GO" id="GO:0048662">
    <property type="term" value="P:negative regulation of smooth muscle cell proliferation"/>
    <property type="evidence" value="ECO:0007669"/>
    <property type="project" value="TreeGrafter"/>
</dbReference>
<evidence type="ECO:0000259" key="12">
    <source>
        <dbReference type="PROSITE" id="PS50262"/>
    </source>
</evidence>
<dbReference type="PRINTS" id="PR01788">
    <property type="entry name" value="PROSTANOIDR"/>
</dbReference>
<evidence type="ECO:0000256" key="4">
    <source>
        <dbReference type="ARBA" id="ARBA00022989"/>
    </source>
</evidence>
<dbReference type="PROSITE" id="PS50262">
    <property type="entry name" value="G_PROTEIN_RECEP_F1_2"/>
    <property type="match status" value="1"/>
</dbReference>
<keyword evidence="3 10" id="KW-0812">Transmembrane</keyword>
<evidence type="ECO:0000256" key="8">
    <source>
        <dbReference type="ARBA" id="ARBA00023180"/>
    </source>
</evidence>
<keyword evidence="6 11" id="KW-0472">Membrane</keyword>
<dbReference type="InterPro" id="IPR008365">
    <property type="entry name" value="Prostanoid_rcpt"/>
</dbReference>
<evidence type="ECO:0000256" key="6">
    <source>
        <dbReference type="ARBA" id="ARBA00023136"/>
    </source>
</evidence>
<evidence type="ECO:0000256" key="11">
    <source>
        <dbReference type="SAM" id="Phobius"/>
    </source>
</evidence>
<keyword evidence="9 10" id="KW-0807">Transducer</keyword>
<evidence type="ECO:0000256" key="9">
    <source>
        <dbReference type="ARBA" id="ARBA00023224"/>
    </source>
</evidence>
<keyword evidence="8" id="KW-0325">Glycoprotein</keyword>
<dbReference type="Gene3D" id="1.20.1070.10">
    <property type="entry name" value="Rhodopsin 7-helix transmembrane proteins"/>
    <property type="match status" value="1"/>
</dbReference>
<dbReference type="PANTHER" id="PTHR11866:SF7">
    <property type="entry name" value="PROSTACYCLIN RECEPTOR"/>
    <property type="match status" value="1"/>
</dbReference>
<keyword evidence="5 10" id="KW-0297">G-protein coupled receptor</keyword>
<feature type="transmembrane region" description="Helical" evidence="11">
    <location>
        <begin position="108"/>
        <end position="129"/>
    </location>
</feature>
<accession>A0A401PSK5</accession>
<dbReference type="PROSITE" id="PS00237">
    <property type="entry name" value="G_PROTEIN_RECEP_F1_1"/>
    <property type="match status" value="1"/>
</dbReference>
<feature type="transmembrane region" description="Helical" evidence="11">
    <location>
        <begin position="200"/>
        <end position="225"/>
    </location>
</feature>
<feature type="transmembrane region" description="Helical" evidence="11">
    <location>
        <begin position="30"/>
        <end position="51"/>
    </location>
</feature>
<dbReference type="GO" id="GO:0005886">
    <property type="term" value="C:plasma membrane"/>
    <property type="evidence" value="ECO:0007669"/>
    <property type="project" value="UniProtKB-SubCell"/>
</dbReference>
<dbReference type="OMA" id="TAHCTFL"/>
<dbReference type="InterPro" id="IPR000276">
    <property type="entry name" value="GPCR_Rhodpsn"/>
</dbReference>
<keyword evidence="4 11" id="KW-1133">Transmembrane helix</keyword>
<comment type="caution">
    <text evidence="13">The sequence shown here is derived from an EMBL/GenBank/DDBJ whole genome shotgun (WGS) entry which is preliminary data.</text>
</comment>
<dbReference type="GO" id="GO:0016501">
    <property type="term" value="F:prostacyclin receptor activity"/>
    <property type="evidence" value="ECO:0007669"/>
    <property type="project" value="TreeGrafter"/>
</dbReference>
<dbReference type="PRINTS" id="PR00856">
    <property type="entry name" value="PRSTNOIDIPR"/>
</dbReference>
<protein>
    <recommendedName>
        <fullName evidence="12">G-protein coupled receptors family 1 profile domain-containing protein</fullName>
    </recommendedName>
</protein>
<evidence type="ECO:0000313" key="13">
    <source>
        <dbReference type="EMBL" id="GCB76087.1"/>
    </source>
</evidence>
<sequence length="287" mass="31432">MGDSPDLQANGQNNRTCQTTIEILEDSKPVVSILMFSGGLVGNVLALVLLGMHRKEIRTKSSVFCILVTGLAVTDLMGTCFLSPVVFISYARERSLVGLVGDHTLCDFFSFAMTFFGMASTLILFAMAVERCLAISHPYFYSQHMGRGFAKVCLPVAYAFAASFCILPFVGFGEPRQYCPGTWCFLQMEPGNSAAVGFSLLYASLISCLIVAILVCNGSVIISLCKMHRSQRSRRGSVPSSQRRRKSWFGQREEEVDHLILLAAMTVIFAICSLPLTVSPVFLMSAQ</sequence>
<comment type="similarity">
    <text evidence="10">Belongs to the G-protein coupled receptor 1 family.</text>
</comment>
<dbReference type="Proteomes" id="UP000288216">
    <property type="component" value="Unassembled WGS sequence"/>
</dbReference>
<gene>
    <name evidence="13" type="ORF">scyTo_0020436</name>
</gene>
<evidence type="ECO:0000256" key="2">
    <source>
        <dbReference type="ARBA" id="ARBA00022475"/>
    </source>
</evidence>
<feature type="transmembrane region" description="Helical" evidence="11">
    <location>
        <begin position="63"/>
        <end position="88"/>
    </location>
</feature>
<keyword evidence="2" id="KW-1003">Cell membrane</keyword>
<feature type="domain" description="G-protein coupled receptors family 1 profile" evidence="12">
    <location>
        <begin position="42"/>
        <end position="287"/>
    </location>
</feature>
<dbReference type="AlphaFoldDB" id="A0A401PSK5"/>
<evidence type="ECO:0000256" key="7">
    <source>
        <dbReference type="ARBA" id="ARBA00023170"/>
    </source>
</evidence>
<feature type="transmembrane region" description="Helical" evidence="11">
    <location>
        <begin position="259"/>
        <end position="283"/>
    </location>
</feature>
<reference evidence="13 14" key="1">
    <citation type="journal article" date="2018" name="Nat. Ecol. Evol.">
        <title>Shark genomes provide insights into elasmobranch evolution and the origin of vertebrates.</title>
        <authorList>
            <person name="Hara Y"/>
            <person name="Yamaguchi K"/>
            <person name="Onimaru K"/>
            <person name="Kadota M"/>
            <person name="Koyanagi M"/>
            <person name="Keeley SD"/>
            <person name="Tatsumi K"/>
            <person name="Tanaka K"/>
            <person name="Motone F"/>
            <person name="Kageyama Y"/>
            <person name="Nozu R"/>
            <person name="Adachi N"/>
            <person name="Nishimura O"/>
            <person name="Nakagawa R"/>
            <person name="Tanegashima C"/>
            <person name="Kiyatake I"/>
            <person name="Matsumoto R"/>
            <person name="Murakumo K"/>
            <person name="Nishida K"/>
            <person name="Terakita A"/>
            <person name="Kuratani S"/>
            <person name="Sato K"/>
            <person name="Hyodo S Kuraku.S."/>
        </authorList>
    </citation>
    <scope>NUCLEOTIDE SEQUENCE [LARGE SCALE GENOMIC DNA]</scope>
</reference>
<evidence type="ECO:0000256" key="1">
    <source>
        <dbReference type="ARBA" id="ARBA00004651"/>
    </source>
</evidence>
<organism evidence="13 14">
    <name type="scientific">Scyliorhinus torazame</name>
    <name type="common">Cloudy catshark</name>
    <name type="synonym">Catulus torazame</name>
    <dbReference type="NCBI Taxonomy" id="75743"/>
    <lineage>
        <taxon>Eukaryota</taxon>
        <taxon>Metazoa</taxon>
        <taxon>Chordata</taxon>
        <taxon>Craniata</taxon>
        <taxon>Vertebrata</taxon>
        <taxon>Chondrichthyes</taxon>
        <taxon>Elasmobranchii</taxon>
        <taxon>Galeomorphii</taxon>
        <taxon>Galeoidea</taxon>
        <taxon>Carcharhiniformes</taxon>
        <taxon>Scyliorhinidae</taxon>
        <taxon>Scyliorhinus</taxon>
    </lineage>
</organism>